<comment type="catalytic activity">
    <reaction evidence="8">
        <text>Couples ATP hydrolysis with the unwinding of duplex DNA by translocating in the 3'-5' direction.</text>
        <dbReference type="EC" id="5.6.2.4"/>
    </reaction>
</comment>
<dbReference type="CDD" id="cd17932">
    <property type="entry name" value="DEXQc_UvrD"/>
    <property type="match status" value="1"/>
</dbReference>
<accession>A0A2M8LD05</accession>
<gene>
    <name evidence="14" type="ORF">COV01_00615</name>
</gene>
<dbReference type="Proteomes" id="UP000228700">
    <property type="component" value="Unassembled WGS sequence"/>
</dbReference>
<organism evidence="14 15">
    <name type="scientific">Candidatus Taylorbacteria bacterium CG10_big_fil_rev_8_21_14_0_10_41_48</name>
    <dbReference type="NCBI Taxonomy" id="1975024"/>
    <lineage>
        <taxon>Bacteria</taxon>
        <taxon>Candidatus Tayloriibacteriota</taxon>
    </lineage>
</organism>
<dbReference type="GO" id="GO:0043138">
    <property type="term" value="F:3'-5' DNA helicase activity"/>
    <property type="evidence" value="ECO:0007669"/>
    <property type="project" value="UniProtKB-EC"/>
</dbReference>
<dbReference type="InterPro" id="IPR014016">
    <property type="entry name" value="UvrD-like_ATP-bd"/>
</dbReference>
<dbReference type="GO" id="GO:0016887">
    <property type="term" value="F:ATP hydrolysis activity"/>
    <property type="evidence" value="ECO:0007669"/>
    <property type="project" value="RHEA"/>
</dbReference>
<dbReference type="Gene3D" id="3.40.50.300">
    <property type="entry name" value="P-loop containing nucleotide triphosphate hydrolases"/>
    <property type="match status" value="2"/>
</dbReference>
<evidence type="ECO:0000256" key="6">
    <source>
        <dbReference type="ARBA" id="ARBA00023125"/>
    </source>
</evidence>
<evidence type="ECO:0000313" key="15">
    <source>
        <dbReference type="Proteomes" id="UP000228700"/>
    </source>
</evidence>
<evidence type="ECO:0000313" key="14">
    <source>
        <dbReference type="EMBL" id="PJE74522.1"/>
    </source>
</evidence>
<evidence type="ECO:0000259" key="13">
    <source>
        <dbReference type="PROSITE" id="PS51217"/>
    </source>
</evidence>
<evidence type="ECO:0000259" key="12">
    <source>
        <dbReference type="PROSITE" id="PS51198"/>
    </source>
</evidence>
<protein>
    <recommendedName>
        <fullName evidence="9">DNA 3'-5' helicase</fullName>
        <ecNumber evidence="9">5.6.2.4</ecNumber>
    </recommendedName>
</protein>
<dbReference type="PROSITE" id="PS51217">
    <property type="entry name" value="UVRD_HELICASE_CTER"/>
    <property type="match status" value="1"/>
</dbReference>
<evidence type="ECO:0000256" key="9">
    <source>
        <dbReference type="ARBA" id="ARBA00034808"/>
    </source>
</evidence>
<evidence type="ECO:0000256" key="10">
    <source>
        <dbReference type="ARBA" id="ARBA00048988"/>
    </source>
</evidence>
<dbReference type="PANTHER" id="PTHR11070:SF2">
    <property type="entry name" value="ATP-DEPENDENT DNA HELICASE SRS2"/>
    <property type="match status" value="1"/>
</dbReference>
<keyword evidence="2 11" id="KW-0547">Nucleotide-binding</keyword>
<dbReference type="InterPro" id="IPR000212">
    <property type="entry name" value="DNA_helicase_UvrD/REP"/>
</dbReference>
<dbReference type="GO" id="GO:0005524">
    <property type="term" value="F:ATP binding"/>
    <property type="evidence" value="ECO:0007669"/>
    <property type="project" value="UniProtKB-UniRule"/>
</dbReference>
<comment type="similarity">
    <text evidence="1">Belongs to the helicase family. UvrD subfamily.</text>
</comment>
<dbReference type="PROSITE" id="PS51198">
    <property type="entry name" value="UVRD_HELICASE_ATP_BIND"/>
    <property type="match status" value="1"/>
</dbReference>
<keyword evidence="5 11" id="KW-0067">ATP-binding</keyword>
<feature type="domain" description="UvrD-like helicase ATP-binding" evidence="12">
    <location>
        <begin position="5"/>
        <end position="293"/>
    </location>
</feature>
<dbReference type="InterPro" id="IPR027417">
    <property type="entry name" value="P-loop_NTPase"/>
</dbReference>
<dbReference type="GO" id="GO:0003677">
    <property type="term" value="F:DNA binding"/>
    <property type="evidence" value="ECO:0007669"/>
    <property type="project" value="UniProtKB-KW"/>
</dbReference>
<dbReference type="Gene3D" id="1.10.486.10">
    <property type="entry name" value="PCRA, domain 4"/>
    <property type="match status" value="1"/>
</dbReference>
<dbReference type="CDD" id="cd18807">
    <property type="entry name" value="SF1_C_UvrD"/>
    <property type="match status" value="1"/>
</dbReference>
<feature type="binding site" evidence="11">
    <location>
        <begin position="26"/>
        <end position="33"/>
    </location>
    <ligand>
        <name>ATP</name>
        <dbReference type="ChEBI" id="CHEBI:30616"/>
    </ligand>
</feature>
<dbReference type="GO" id="GO:0033202">
    <property type="term" value="C:DNA helicase complex"/>
    <property type="evidence" value="ECO:0007669"/>
    <property type="project" value="TreeGrafter"/>
</dbReference>
<comment type="catalytic activity">
    <reaction evidence="10">
        <text>ATP + H2O = ADP + phosphate + H(+)</text>
        <dbReference type="Rhea" id="RHEA:13065"/>
        <dbReference type="ChEBI" id="CHEBI:15377"/>
        <dbReference type="ChEBI" id="CHEBI:15378"/>
        <dbReference type="ChEBI" id="CHEBI:30616"/>
        <dbReference type="ChEBI" id="CHEBI:43474"/>
        <dbReference type="ChEBI" id="CHEBI:456216"/>
        <dbReference type="EC" id="5.6.2.4"/>
    </reaction>
</comment>
<keyword evidence="3 11" id="KW-0378">Hydrolase</keyword>
<dbReference type="InterPro" id="IPR013986">
    <property type="entry name" value="DExx_box_DNA_helicase_dom_sf"/>
</dbReference>
<evidence type="ECO:0000256" key="1">
    <source>
        <dbReference type="ARBA" id="ARBA00009922"/>
    </source>
</evidence>
<name>A0A2M8LD05_9BACT</name>
<comment type="caution">
    <text evidence="14">The sequence shown here is derived from an EMBL/GenBank/DDBJ whole genome shotgun (WGS) entry which is preliminary data.</text>
</comment>
<evidence type="ECO:0000256" key="4">
    <source>
        <dbReference type="ARBA" id="ARBA00022806"/>
    </source>
</evidence>
<dbReference type="Gene3D" id="1.10.10.160">
    <property type="match status" value="1"/>
</dbReference>
<dbReference type="Pfam" id="PF13361">
    <property type="entry name" value="UvrD_C"/>
    <property type="match status" value="1"/>
</dbReference>
<dbReference type="EC" id="5.6.2.4" evidence="9"/>
<dbReference type="PANTHER" id="PTHR11070">
    <property type="entry name" value="UVRD / RECB / PCRA DNA HELICASE FAMILY MEMBER"/>
    <property type="match status" value="1"/>
</dbReference>
<evidence type="ECO:0000256" key="5">
    <source>
        <dbReference type="ARBA" id="ARBA00022840"/>
    </source>
</evidence>
<dbReference type="EMBL" id="PFEQ01000001">
    <property type="protein sequence ID" value="PJE74522.1"/>
    <property type="molecule type" value="Genomic_DNA"/>
</dbReference>
<keyword evidence="6" id="KW-0238">DNA-binding</keyword>
<evidence type="ECO:0000256" key="2">
    <source>
        <dbReference type="ARBA" id="ARBA00022741"/>
    </source>
</evidence>
<keyword evidence="4 11" id="KW-0347">Helicase</keyword>
<feature type="domain" description="UvrD-like helicase C-terminal" evidence="13">
    <location>
        <begin position="294"/>
        <end position="550"/>
    </location>
</feature>
<dbReference type="GO" id="GO:0000725">
    <property type="term" value="P:recombinational repair"/>
    <property type="evidence" value="ECO:0007669"/>
    <property type="project" value="TreeGrafter"/>
</dbReference>
<proteinExistence type="inferred from homology"/>
<reference evidence="15" key="1">
    <citation type="submission" date="2017-09" db="EMBL/GenBank/DDBJ databases">
        <title>Depth-based differentiation of microbial function through sediment-hosted aquifers and enrichment of novel symbionts in the deep terrestrial subsurface.</title>
        <authorList>
            <person name="Probst A.J."/>
            <person name="Ladd B."/>
            <person name="Jarett J.K."/>
            <person name="Geller-Mcgrath D.E."/>
            <person name="Sieber C.M.K."/>
            <person name="Emerson J.B."/>
            <person name="Anantharaman K."/>
            <person name="Thomas B.C."/>
            <person name="Malmstrom R."/>
            <person name="Stieglmeier M."/>
            <person name="Klingl A."/>
            <person name="Woyke T."/>
            <person name="Ryan C.M."/>
            <person name="Banfield J.F."/>
        </authorList>
    </citation>
    <scope>NUCLEOTIDE SEQUENCE [LARGE SCALE GENOMIC DNA]</scope>
</reference>
<dbReference type="GO" id="GO:0005829">
    <property type="term" value="C:cytosol"/>
    <property type="evidence" value="ECO:0007669"/>
    <property type="project" value="TreeGrafter"/>
</dbReference>
<sequence>MNYLDDLNSKQKEAVLTTSGPLLILAGAGAGKTKTITQRILHLIHEGIDSRSILAITFTNKAAKEMRDRVLNLLSKDDEFNRGVSSVEKPFISTFHALGVHIIRENAKLIGLTRHFTIFDRSDSRRAIKKAIEAVGLDSKQYEPNMLLSIISREKGDAHTLQSVRDSAQGNPMREIVAKVWEHYEALLAREKALDFDDLLQKSLYLLETHNEVKERYRSLWKYIHIDEYQDTNKVQYSIARALVGPEENICVVGDIDQNIYSWRGADIKNILNFERDFKNPKIVILEENYRSTQTILSVANAVIQKNKNRFEKNLFSRGVQGEKVSVFEAFDENDEGRFIAEKCAELISQGTDPDEIAVLYRANFQSRVLEDAFLSRDVPYQVLGTRFFERKEVKDVLSFLRAAQNRDSLSDIERVINVPARGLGKATVAKVFSGMESSLTGKTKDKWESFKALLDSIEASIRKDKTSEVVRFVIQASGLEKSLKDGPEEDQERLENIRELATLAIKYDFMPPGDGIEKLIEDAALASDQDEMEEKKKGAKLMTIHASKGLEFEYVFIAGLEQDLFPHRKMESKSAKRDDEEERRLFYVALTRAKKKIYASYANIRTIFGSRQIAVPSEFIFDIPEEFVDREERFERGEGKVIYFDI</sequence>
<dbReference type="InterPro" id="IPR014017">
    <property type="entry name" value="DNA_helicase_UvrD-like_C"/>
</dbReference>
<evidence type="ECO:0000256" key="7">
    <source>
        <dbReference type="ARBA" id="ARBA00023235"/>
    </source>
</evidence>
<dbReference type="SUPFAM" id="SSF52540">
    <property type="entry name" value="P-loop containing nucleoside triphosphate hydrolases"/>
    <property type="match status" value="1"/>
</dbReference>
<evidence type="ECO:0000256" key="11">
    <source>
        <dbReference type="PROSITE-ProRule" id="PRU00560"/>
    </source>
</evidence>
<keyword evidence="7" id="KW-0413">Isomerase</keyword>
<dbReference type="AlphaFoldDB" id="A0A2M8LD05"/>
<dbReference type="Pfam" id="PF00580">
    <property type="entry name" value="UvrD-helicase"/>
    <property type="match status" value="1"/>
</dbReference>
<evidence type="ECO:0000256" key="3">
    <source>
        <dbReference type="ARBA" id="ARBA00022801"/>
    </source>
</evidence>
<evidence type="ECO:0000256" key="8">
    <source>
        <dbReference type="ARBA" id="ARBA00034617"/>
    </source>
</evidence>